<gene>
    <name evidence="2" type="ORF">JY572_38385</name>
</gene>
<dbReference type="CDD" id="cd14740">
    <property type="entry name" value="PAAR_4"/>
    <property type="match status" value="1"/>
</dbReference>
<dbReference type="Proteomes" id="UP000663090">
    <property type="component" value="Chromosome"/>
</dbReference>
<dbReference type="RefSeq" id="WP_206715915.1">
    <property type="nucleotide sequence ID" value="NZ_CP071091.1"/>
</dbReference>
<protein>
    <submittedName>
        <fullName evidence="2">DUF4150 domain-containing protein</fullName>
    </submittedName>
</protein>
<feature type="region of interest" description="Disordered" evidence="1">
    <location>
        <begin position="246"/>
        <end position="278"/>
    </location>
</feature>
<keyword evidence="3" id="KW-1185">Reference proteome</keyword>
<evidence type="ECO:0000313" key="3">
    <source>
        <dbReference type="Proteomes" id="UP000663090"/>
    </source>
</evidence>
<organism evidence="2 3">
    <name type="scientific">Myxococcus landrumensis</name>
    <dbReference type="NCBI Taxonomy" id="2813577"/>
    <lineage>
        <taxon>Bacteria</taxon>
        <taxon>Pseudomonadati</taxon>
        <taxon>Myxococcota</taxon>
        <taxon>Myxococcia</taxon>
        <taxon>Myxococcales</taxon>
        <taxon>Cystobacterineae</taxon>
        <taxon>Myxococcaceae</taxon>
        <taxon>Myxococcus</taxon>
    </lineage>
</organism>
<proteinExistence type="predicted"/>
<name>A0ABX7N6M1_9BACT</name>
<accession>A0ABX7N6M1</accession>
<evidence type="ECO:0000256" key="1">
    <source>
        <dbReference type="SAM" id="MobiDB-lite"/>
    </source>
</evidence>
<sequence>MTKVSVNAPKTPVTEGSNGIAAATLPNVCKMPGPPAPFVPTPLPNIGKSGTDPKGYSQTVMIEGKKVAIKGASFGSMGDMASKGTGGGLISSNVEGPTTFAGPGSMNVKIEGKNVQLLGDPMLNNCGPSGSPANSATLMGEIQLPGALITIVTGKEMCPLCEQVHQSDGELKETNETRADAKALEAVLVAHNQSEAVKKFPPGKNASGRMLGVVRCKCPETYTDHSSATESVFRQIVSDRLSGWHAPADGSLNVSEPMRDGETGKTLKGPDGKPQNVTTPKVLAFARKLCKDLGKEQSRVDEAWNKADLNHRTWCTDPNLPAAYKPGSCAGPKALALALQDESYVTGMTELWFHRAEESTEGMVEHFRVDLNSTKLAPFGHGESVPPCAACTAILPLMLCTEGKNPEKKCQHKRKT</sequence>
<reference evidence="2 3" key="1">
    <citation type="submission" date="2021-02" db="EMBL/GenBank/DDBJ databases">
        <title>De Novo genome assembly of isolated myxobacteria.</title>
        <authorList>
            <person name="Stevens D.C."/>
        </authorList>
    </citation>
    <scope>NUCLEOTIDE SEQUENCE [LARGE SCALE GENOMIC DNA]</scope>
    <source>
        <strain evidence="2 3">SCHIC003</strain>
    </source>
</reference>
<evidence type="ECO:0000313" key="2">
    <source>
        <dbReference type="EMBL" id="QSQ14121.1"/>
    </source>
</evidence>
<dbReference type="Pfam" id="PF13665">
    <property type="entry name" value="Tox-PAAR-like"/>
    <property type="match status" value="1"/>
</dbReference>
<dbReference type="EMBL" id="CP071091">
    <property type="protein sequence ID" value="QSQ14121.1"/>
    <property type="molecule type" value="Genomic_DNA"/>
</dbReference>
<feature type="compositionally biased region" description="Basic and acidic residues" evidence="1">
    <location>
        <begin position="257"/>
        <end position="271"/>
    </location>
</feature>